<evidence type="ECO:0000313" key="4">
    <source>
        <dbReference type="EMBL" id="MEQ2456313.1"/>
    </source>
</evidence>
<dbReference type="PANTHER" id="PTHR43191">
    <property type="entry name" value="RRNA METHYLTRANSFERASE 3"/>
    <property type="match status" value="1"/>
</dbReference>
<keyword evidence="1 4" id="KW-0489">Methyltransferase</keyword>
<dbReference type="RefSeq" id="WP_349139909.1">
    <property type="nucleotide sequence ID" value="NZ_JBBMFT010000003.1"/>
</dbReference>
<dbReference type="Pfam" id="PF00588">
    <property type="entry name" value="SpoU_methylase"/>
    <property type="match status" value="1"/>
</dbReference>
<reference evidence="4 5" key="1">
    <citation type="submission" date="2024-03" db="EMBL/GenBank/DDBJ databases">
        <title>Human intestinal bacterial collection.</title>
        <authorList>
            <person name="Pauvert C."/>
            <person name="Hitch T.C.A."/>
            <person name="Clavel T."/>
        </authorList>
    </citation>
    <scope>NUCLEOTIDE SEQUENCE [LARGE SCALE GENOMIC DNA]</scope>
    <source>
        <strain evidence="4 5">CLA-AP-H34</strain>
    </source>
</reference>
<evidence type="ECO:0000259" key="3">
    <source>
        <dbReference type="Pfam" id="PF00588"/>
    </source>
</evidence>
<gene>
    <name evidence="4" type="ORF">WMO45_07245</name>
</gene>
<name>A0ABV1ENZ2_9FIRM</name>
<dbReference type="Proteomes" id="UP001440599">
    <property type="component" value="Unassembled WGS sequence"/>
</dbReference>
<dbReference type="InterPro" id="IPR001537">
    <property type="entry name" value="SpoU_MeTrfase"/>
</dbReference>
<dbReference type="CDD" id="cd18095">
    <property type="entry name" value="SpoU-like_rRNA-MTase"/>
    <property type="match status" value="1"/>
</dbReference>
<evidence type="ECO:0000256" key="1">
    <source>
        <dbReference type="ARBA" id="ARBA00022603"/>
    </source>
</evidence>
<protein>
    <submittedName>
        <fullName evidence="4">RNA methyltransferase</fullName>
    </submittedName>
</protein>
<keyword evidence="2" id="KW-0808">Transferase</keyword>
<dbReference type="PANTHER" id="PTHR43191:SF12">
    <property type="entry name" value="RRNA METHYLASE"/>
    <property type="match status" value="1"/>
</dbReference>
<evidence type="ECO:0000313" key="5">
    <source>
        <dbReference type="Proteomes" id="UP001440599"/>
    </source>
</evidence>
<evidence type="ECO:0000256" key="2">
    <source>
        <dbReference type="ARBA" id="ARBA00022679"/>
    </source>
</evidence>
<organism evidence="4 5">
    <name type="scientific">Flavonifractor hominis</name>
    <dbReference type="NCBI Taxonomy" id="3133178"/>
    <lineage>
        <taxon>Bacteria</taxon>
        <taxon>Bacillati</taxon>
        <taxon>Bacillota</taxon>
        <taxon>Clostridia</taxon>
        <taxon>Eubacteriales</taxon>
        <taxon>Oscillospiraceae</taxon>
        <taxon>Flavonifractor</taxon>
    </lineage>
</organism>
<dbReference type="InterPro" id="IPR051259">
    <property type="entry name" value="rRNA_Methyltransferase"/>
</dbReference>
<comment type="caution">
    <text evidence="4">The sequence shown here is derived from an EMBL/GenBank/DDBJ whole genome shotgun (WGS) entry which is preliminary data.</text>
</comment>
<sequence length="279" mass="29885">MAEIREITDLSAPELQVYTGLTHAQLRSRRQPGQGLFIAESEKVIACALAAGCRPVSFLMERRQAEGLSPQVLEGWGDVPVYTAERDVLAGLTGYALTRGYLCAMHRPVLPAAADLCRASRRVAVLEHITDASNVGAIFRSAAALGMDAVLVTPSCCDPLYRRAVRVSMGTVFQIPWAWLEGEFAPWPGSGVARLRELGFKTVAMALDDRAVSIDDPVLAGEEKLAVVLGSEGDGLSAETIAACDYTARIPMFHGVDSLNVAAAGAVIFWQLRSGAQEK</sequence>
<dbReference type="SUPFAM" id="SSF75217">
    <property type="entry name" value="alpha/beta knot"/>
    <property type="match status" value="1"/>
</dbReference>
<dbReference type="Gene3D" id="3.40.1280.10">
    <property type="match status" value="1"/>
</dbReference>
<dbReference type="GO" id="GO:0032259">
    <property type="term" value="P:methylation"/>
    <property type="evidence" value="ECO:0007669"/>
    <property type="project" value="UniProtKB-KW"/>
</dbReference>
<feature type="domain" description="tRNA/rRNA methyltransferase SpoU type" evidence="3">
    <location>
        <begin position="123"/>
        <end position="269"/>
    </location>
</feature>
<dbReference type="SUPFAM" id="SSF55315">
    <property type="entry name" value="L30e-like"/>
    <property type="match status" value="1"/>
</dbReference>
<keyword evidence="5" id="KW-1185">Reference proteome</keyword>
<proteinExistence type="predicted"/>
<dbReference type="GO" id="GO:0008168">
    <property type="term" value="F:methyltransferase activity"/>
    <property type="evidence" value="ECO:0007669"/>
    <property type="project" value="UniProtKB-KW"/>
</dbReference>
<accession>A0ABV1ENZ2</accession>
<dbReference type="InterPro" id="IPR029026">
    <property type="entry name" value="tRNA_m1G_MTases_N"/>
</dbReference>
<dbReference type="InterPro" id="IPR029028">
    <property type="entry name" value="Alpha/beta_knot_MTases"/>
</dbReference>
<dbReference type="InterPro" id="IPR029064">
    <property type="entry name" value="Ribosomal_eL30-like_sf"/>
</dbReference>
<dbReference type="EMBL" id="JBBMFT010000003">
    <property type="protein sequence ID" value="MEQ2456313.1"/>
    <property type="molecule type" value="Genomic_DNA"/>
</dbReference>